<evidence type="ECO:0000256" key="6">
    <source>
        <dbReference type="ARBA" id="ARBA00023242"/>
    </source>
</evidence>
<dbReference type="SUPFAM" id="SSF46689">
    <property type="entry name" value="Homeodomain-like"/>
    <property type="match status" value="1"/>
</dbReference>
<dbReference type="FunFam" id="1.10.10.60:FF:000001">
    <property type="entry name" value="MYB-related transcription factor"/>
    <property type="match status" value="1"/>
</dbReference>
<evidence type="ECO:0000256" key="4">
    <source>
        <dbReference type="ARBA" id="ARBA00023125"/>
    </source>
</evidence>
<dbReference type="InParanoid" id="A0A7J7C9P7"/>
<evidence type="ECO:0000256" key="5">
    <source>
        <dbReference type="ARBA" id="ARBA00023163"/>
    </source>
</evidence>
<dbReference type="AlphaFoldDB" id="A0A7J7C9P7"/>
<dbReference type="Gene3D" id="1.10.10.60">
    <property type="entry name" value="Homeodomain-like"/>
    <property type="match status" value="2"/>
</dbReference>
<evidence type="ECO:0000313" key="10">
    <source>
        <dbReference type="EMBL" id="KAF5730830.1"/>
    </source>
</evidence>
<dbReference type="FunCoup" id="A0A7J7C9P7">
    <property type="interactions" value="2"/>
</dbReference>
<keyword evidence="11" id="KW-1185">Reference proteome</keyword>
<dbReference type="PROSITE" id="PS50090">
    <property type="entry name" value="MYB_LIKE"/>
    <property type="match status" value="2"/>
</dbReference>
<evidence type="ECO:0000259" key="8">
    <source>
        <dbReference type="PROSITE" id="PS50090"/>
    </source>
</evidence>
<proteinExistence type="predicted"/>
<comment type="subcellular location">
    <subcellularLocation>
        <location evidence="1">Nucleus</location>
    </subcellularLocation>
</comment>
<feature type="domain" description="HTH myb-type" evidence="9">
    <location>
        <begin position="64"/>
        <end position="118"/>
    </location>
</feature>
<dbReference type="InterPro" id="IPR051953">
    <property type="entry name" value="Plant_SW-associated_TFs"/>
</dbReference>
<evidence type="ECO:0000256" key="3">
    <source>
        <dbReference type="ARBA" id="ARBA00023015"/>
    </source>
</evidence>
<dbReference type="PANTHER" id="PTHR47997">
    <property type="entry name" value="MYB DOMAIN PROTEIN 55"/>
    <property type="match status" value="1"/>
</dbReference>
<dbReference type="InterPro" id="IPR017930">
    <property type="entry name" value="Myb_dom"/>
</dbReference>
<sequence>MGTGRKPCCVQSEVKRGAWSPGEDLRLIAYVQRNGHSNWRTLPKNAGLQRCGKSCRLRWINYLRPDVKRGNFTKEEEDKIIKLHEALGNKWSKIASHLPGRTDNEIKNVWNTHLKKRLSKDDTNSATNGPNLTSSASSSSTTTIEYSSGGNIEMGNIEIQEAQNPQFLNQFVSSSNMGMREISKLSSTFSSNNSNILTHHELLDLPNPGFDEAMDIAFDFNFLGDYHEDDEMSNAITTTTKQDNVPSLDPNRDIWKIIEEMEPSELQHHIDEAAEENEREMKWITYLENHLDLDDDVGDETSTKNLLSNDASFDDQLLQPDQSFHQYEQLVLNPQVDQGFGRLHACPSSSTTTNNNNKKNSSSSNYIF</sequence>
<keyword evidence="5" id="KW-0804">Transcription</keyword>
<protein>
    <submittedName>
        <fullName evidence="10">Myb-related protein Zm1-like</fullName>
    </submittedName>
</protein>
<gene>
    <name evidence="10" type="ORF">HS088_TW19G00430</name>
</gene>
<dbReference type="InterPro" id="IPR001005">
    <property type="entry name" value="SANT/Myb"/>
</dbReference>
<organism evidence="10 11">
    <name type="scientific">Tripterygium wilfordii</name>
    <name type="common">Thunder God vine</name>
    <dbReference type="NCBI Taxonomy" id="458696"/>
    <lineage>
        <taxon>Eukaryota</taxon>
        <taxon>Viridiplantae</taxon>
        <taxon>Streptophyta</taxon>
        <taxon>Embryophyta</taxon>
        <taxon>Tracheophyta</taxon>
        <taxon>Spermatophyta</taxon>
        <taxon>Magnoliopsida</taxon>
        <taxon>eudicotyledons</taxon>
        <taxon>Gunneridae</taxon>
        <taxon>Pentapetalae</taxon>
        <taxon>rosids</taxon>
        <taxon>fabids</taxon>
        <taxon>Celastrales</taxon>
        <taxon>Celastraceae</taxon>
        <taxon>Tripterygium</taxon>
    </lineage>
</organism>
<feature type="compositionally biased region" description="Low complexity" evidence="7">
    <location>
        <begin position="133"/>
        <end position="148"/>
    </location>
</feature>
<dbReference type="FunFam" id="1.10.10.60:FF:000310">
    <property type="entry name" value="MYB transcription factor"/>
    <property type="match status" value="1"/>
</dbReference>
<feature type="region of interest" description="Disordered" evidence="7">
    <location>
        <begin position="347"/>
        <end position="368"/>
    </location>
</feature>
<dbReference type="InterPro" id="IPR009057">
    <property type="entry name" value="Homeodomain-like_sf"/>
</dbReference>
<dbReference type="CDD" id="cd00167">
    <property type="entry name" value="SANT"/>
    <property type="match status" value="2"/>
</dbReference>
<keyword evidence="3" id="KW-0805">Transcription regulation</keyword>
<dbReference type="EMBL" id="JAAARO010000019">
    <property type="protein sequence ID" value="KAF5730830.1"/>
    <property type="molecule type" value="Genomic_DNA"/>
</dbReference>
<dbReference type="GO" id="GO:0003677">
    <property type="term" value="F:DNA binding"/>
    <property type="evidence" value="ECO:0007669"/>
    <property type="project" value="UniProtKB-KW"/>
</dbReference>
<feature type="domain" description="HTH myb-type" evidence="9">
    <location>
        <begin position="11"/>
        <end position="63"/>
    </location>
</feature>
<keyword evidence="6" id="KW-0539">Nucleus</keyword>
<keyword evidence="2" id="KW-0677">Repeat</keyword>
<feature type="domain" description="Myb-like" evidence="8">
    <location>
        <begin position="11"/>
        <end position="63"/>
    </location>
</feature>
<feature type="compositionally biased region" description="Low complexity" evidence="7">
    <location>
        <begin position="348"/>
        <end position="368"/>
    </location>
</feature>
<evidence type="ECO:0000256" key="2">
    <source>
        <dbReference type="ARBA" id="ARBA00022737"/>
    </source>
</evidence>
<dbReference type="PANTHER" id="PTHR47997:SF75">
    <property type="entry name" value="MYB DOMAIN PROTEIN 55"/>
    <property type="match status" value="1"/>
</dbReference>
<keyword evidence="4" id="KW-0238">DNA-binding</keyword>
<evidence type="ECO:0000256" key="1">
    <source>
        <dbReference type="ARBA" id="ARBA00004123"/>
    </source>
</evidence>
<feature type="domain" description="Myb-like" evidence="8">
    <location>
        <begin position="64"/>
        <end position="114"/>
    </location>
</feature>
<evidence type="ECO:0000256" key="7">
    <source>
        <dbReference type="SAM" id="MobiDB-lite"/>
    </source>
</evidence>
<dbReference type="Pfam" id="PF00249">
    <property type="entry name" value="Myb_DNA-binding"/>
    <property type="match status" value="2"/>
</dbReference>
<dbReference type="PROSITE" id="PS51294">
    <property type="entry name" value="HTH_MYB"/>
    <property type="match status" value="2"/>
</dbReference>
<name>A0A7J7C9P7_TRIWF</name>
<evidence type="ECO:0000313" key="11">
    <source>
        <dbReference type="Proteomes" id="UP000593562"/>
    </source>
</evidence>
<dbReference type="Proteomes" id="UP000593562">
    <property type="component" value="Unassembled WGS sequence"/>
</dbReference>
<comment type="caution">
    <text evidence="10">The sequence shown here is derived from an EMBL/GenBank/DDBJ whole genome shotgun (WGS) entry which is preliminary data.</text>
</comment>
<dbReference type="OrthoDB" id="2143914at2759"/>
<feature type="region of interest" description="Disordered" evidence="7">
    <location>
        <begin position="120"/>
        <end position="149"/>
    </location>
</feature>
<reference evidence="10 11" key="1">
    <citation type="journal article" date="2020" name="Nat. Commun.">
        <title>Genome of Tripterygium wilfordii and identification of cytochrome P450 involved in triptolide biosynthesis.</title>
        <authorList>
            <person name="Tu L."/>
            <person name="Su P."/>
            <person name="Zhang Z."/>
            <person name="Gao L."/>
            <person name="Wang J."/>
            <person name="Hu T."/>
            <person name="Zhou J."/>
            <person name="Zhang Y."/>
            <person name="Zhao Y."/>
            <person name="Liu Y."/>
            <person name="Song Y."/>
            <person name="Tong Y."/>
            <person name="Lu Y."/>
            <person name="Yang J."/>
            <person name="Xu C."/>
            <person name="Jia M."/>
            <person name="Peters R.J."/>
            <person name="Huang L."/>
            <person name="Gao W."/>
        </authorList>
    </citation>
    <scope>NUCLEOTIDE SEQUENCE [LARGE SCALE GENOMIC DNA]</scope>
    <source>
        <strain evidence="11">cv. XIE 37</strain>
        <tissue evidence="10">Leaf</tissue>
    </source>
</reference>
<evidence type="ECO:0000259" key="9">
    <source>
        <dbReference type="PROSITE" id="PS51294"/>
    </source>
</evidence>
<dbReference type="GO" id="GO:0005634">
    <property type="term" value="C:nucleus"/>
    <property type="evidence" value="ECO:0007669"/>
    <property type="project" value="UniProtKB-SubCell"/>
</dbReference>
<dbReference type="SMART" id="SM00717">
    <property type="entry name" value="SANT"/>
    <property type="match status" value="2"/>
</dbReference>
<accession>A0A7J7C9P7</accession>